<dbReference type="AlphaFoldDB" id="M5R8G3"/>
<protein>
    <submittedName>
        <fullName evidence="1">Integrase, catalytic core, phage domain protein</fullName>
    </submittedName>
</protein>
<gene>
    <name evidence="1" type="ORF">RMSM_07759</name>
</gene>
<dbReference type="InterPro" id="IPR011010">
    <property type="entry name" value="DNA_brk_join_enz"/>
</dbReference>
<accession>M5R8G3</accession>
<dbReference type="EMBL" id="ANOG01001116">
    <property type="protein sequence ID" value="EMI15321.1"/>
    <property type="molecule type" value="Genomic_DNA"/>
</dbReference>
<evidence type="ECO:0000313" key="1">
    <source>
        <dbReference type="EMBL" id="EMI15321.1"/>
    </source>
</evidence>
<dbReference type="GO" id="GO:0003677">
    <property type="term" value="F:DNA binding"/>
    <property type="evidence" value="ECO:0007669"/>
    <property type="project" value="InterPro"/>
</dbReference>
<evidence type="ECO:0000313" key="2">
    <source>
        <dbReference type="Proteomes" id="UP000011991"/>
    </source>
</evidence>
<comment type="caution">
    <text evidence="1">The sequence shown here is derived from an EMBL/GenBank/DDBJ whole genome shotgun (WGS) entry which is preliminary data.</text>
</comment>
<organism evidence="1 2">
    <name type="scientific">Rhodopirellula maiorica SM1</name>
    <dbReference type="NCBI Taxonomy" id="1265738"/>
    <lineage>
        <taxon>Bacteria</taxon>
        <taxon>Pseudomonadati</taxon>
        <taxon>Planctomycetota</taxon>
        <taxon>Planctomycetia</taxon>
        <taxon>Pirellulales</taxon>
        <taxon>Pirellulaceae</taxon>
        <taxon>Novipirellula</taxon>
    </lineage>
</organism>
<sequence>MLTISRLLGHKSFATTMIYLHVRRTHLGSAPSPMPASFVAIIAIDSSRDCGDSLEMIYVEDKPSWSKTMHRPRRPRWYQESG</sequence>
<dbReference type="SUPFAM" id="SSF56349">
    <property type="entry name" value="DNA breaking-rejoining enzymes"/>
    <property type="match status" value="1"/>
</dbReference>
<dbReference type="Proteomes" id="UP000011991">
    <property type="component" value="Unassembled WGS sequence"/>
</dbReference>
<proteinExistence type="predicted"/>
<reference evidence="1 2" key="1">
    <citation type="journal article" date="2013" name="Mar. Genomics">
        <title>Expression of sulfatases in Rhodopirellula baltica and the diversity of sulfatases in the genus Rhodopirellula.</title>
        <authorList>
            <person name="Wegner C.E."/>
            <person name="Richter-Heitmann T."/>
            <person name="Klindworth A."/>
            <person name="Klockow C."/>
            <person name="Richter M."/>
            <person name="Achstetter T."/>
            <person name="Glockner F.O."/>
            <person name="Harder J."/>
        </authorList>
    </citation>
    <scope>NUCLEOTIDE SEQUENCE [LARGE SCALE GENOMIC DNA]</scope>
    <source>
        <strain evidence="1 2">SM1</strain>
    </source>
</reference>
<name>M5R8G3_9BACT</name>
<keyword evidence="2" id="KW-1185">Reference proteome</keyword>